<evidence type="ECO:0000313" key="3">
    <source>
        <dbReference type="Proteomes" id="UP000305282"/>
    </source>
</evidence>
<feature type="domain" description="EAL" evidence="1">
    <location>
        <begin position="166"/>
        <end position="406"/>
    </location>
</feature>
<dbReference type="OrthoDB" id="23692at2"/>
<dbReference type="SMART" id="SM00052">
    <property type="entry name" value="EAL"/>
    <property type="match status" value="1"/>
</dbReference>
<evidence type="ECO:0000313" key="2">
    <source>
        <dbReference type="EMBL" id="THJ72230.1"/>
    </source>
</evidence>
<dbReference type="SUPFAM" id="SSF55781">
    <property type="entry name" value="GAF domain-like"/>
    <property type="match status" value="1"/>
</dbReference>
<dbReference type="InterPro" id="IPR001633">
    <property type="entry name" value="EAL_dom"/>
</dbReference>
<accession>A0A4S5EK59</accession>
<dbReference type="RefSeq" id="WP_136448661.1">
    <property type="nucleotide sequence ID" value="NZ_SSXH01000381.1"/>
</dbReference>
<keyword evidence="3" id="KW-1185">Reference proteome</keyword>
<dbReference type="AlphaFoldDB" id="A0A4S5EK59"/>
<evidence type="ECO:0000259" key="1">
    <source>
        <dbReference type="PROSITE" id="PS50883"/>
    </source>
</evidence>
<dbReference type="EMBL" id="SSXH01000381">
    <property type="protein sequence ID" value="THJ72230.1"/>
    <property type="molecule type" value="Genomic_DNA"/>
</dbReference>
<dbReference type="PANTHER" id="PTHR33121">
    <property type="entry name" value="CYCLIC DI-GMP PHOSPHODIESTERASE PDEF"/>
    <property type="match status" value="1"/>
</dbReference>
<dbReference type="SMART" id="SM00065">
    <property type="entry name" value="GAF"/>
    <property type="match status" value="1"/>
</dbReference>
<dbReference type="PROSITE" id="PS50883">
    <property type="entry name" value="EAL"/>
    <property type="match status" value="1"/>
</dbReference>
<dbReference type="InterPro" id="IPR035919">
    <property type="entry name" value="EAL_sf"/>
</dbReference>
<dbReference type="Gene3D" id="3.30.450.40">
    <property type="match status" value="1"/>
</dbReference>
<dbReference type="Pfam" id="PF00563">
    <property type="entry name" value="EAL"/>
    <property type="match status" value="1"/>
</dbReference>
<comment type="caution">
    <text evidence="2">The sequence shown here is derived from an EMBL/GenBank/DDBJ whole genome shotgun (WGS) entry which is preliminary data.</text>
</comment>
<proteinExistence type="predicted"/>
<dbReference type="InterPro" id="IPR029016">
    <property type="entry name" value="GAF-like_dom_sf"/>
</dbReference>
<dbReference type="GO" id="GO:0071111">
    <property type="term" value="F:cyclic-guanylate-specific phosphodiesterase activity"/>
    <property type="evidence" value="ECO:0007669"/>
    <property type="project" value="InterPro"/>
</dbReference>
<sequence>MTVRTATLLGPTAEVPTPSAAVVELLAVLRRHLHMDTAWLGRIEGDLLVIQAISGDGDRFHLTQGSTVRRRRGLYPGVLSGRLPTLIPDTLADPRTADSPTVRELDIRSYVAAPVVTDDGTIYGLLGCLGRRPHRELRERDAQFMLMLAEILRDSVSDLHRMWQAHSQVWLDVSRLIDQGGPTLAFQPVFDLERARIVGVEALSRFPDPCRSTEQWFVAADAVGLTVELELAAVRRALGALPRIPAHIGLAVNASATTLSAGLVEMITGTDADRLLVEITEHQRIADVPEVTRDLDRLRRLGVRFAADDVGAGYSGLEQLVLLRPEIIKMDCSLTQGIDTDPARRAVATGLVHVAEEIGGGGVIAEGIETAGELLTTRDAGIRYGQGFLLGSPTPVLRDACVAADE</sequence>
<dbReference type="Pfam" id="PF01590">
    <property type="entry name" value="GAF"/>
    <property type="match status" value="1"/>
</dbReference>
<dbReference type="InterPro" id="IPR003018">
    <property type="entry name" value="GAF"/>
</dbReference>
<dbReference type="CDD" id="cd01948">
    <property type="entry name" value="EAL"/>
    <property type="match status" value="1"/>
</dbReference>
<reference evidence="2 3" key="1">
    <citation type="submission" date="2019-04" db="EMBL/GenBank/DDBJ databases">
        <title>Draft genome sequences for three unisolated Alnus-infective Frankia Sp+ strains, AgTrS, AiOr and AvVan, the first sequenced Frankia strains able to sporulate in-planta.</title>
        <authorList>
            <person name="Bethencourt L."/>
            <person name="Vautrin F."/>
            <person name="Taib N."/>
            <person name="Dubost A."/>
            <person name="Castro-Garcia L."/>
            <person name="Imbaud O."/>
            <person name="Abrouk D."/>
            <person name="Fournier P."/>
            <person name="Briolay J."/>
            <person name="Nguyen A."/>
            <person name="Normand P."/>
            <person name="Fernandez M.P."/>
            <person name="Brochier-Armanet C."/>
            <person name="Herrera-Belaroussi A."/>
        </authorList>
    </citation>
    <scope>NUCLEOTIDE SEQUENCE [LARGE SCALE GENOMIC DNA]</scope>
    <source>
        <strain evidence="2 3">AvVan</strain>
    </source>
</reference>
<dbReference type="Gene3D" id="3.20.20.450">
    <property type="entry name" value="EAL domain"/>
    <property type="match status" value="1"/>
</dbReference>
<dbReference type="Proteomes" id="UP000305282">
    <property type="component" value="Unassembled WGS sequence"/>
</dbReference>
<organism evidence="2 3">
    <name type="scientific">Candidatus Frankia alpina</name>
    <dbReference type="NCBI Taxonomy" id="2699483"/>
    <lineage>
        <taxon>Bacteria</taxon>
        <taxon>Bacillati</taxon>
        <taxon>Actinomycetota</taxon>
        <taxon>Actinomycetes</taxon>
        <taxon>Frankiales</taxon>
        <taxon>Frankiaceae</taxon>
        <taxon>Frankia</taxon>
    </lineage>
</organism>
<dbReference type="SUPFAM" id="SSF141868">
    <property type="entry name" value="EAL domain-like"/>
    <property type="match status" value="1"/>
</dbReference>
<gene>
    <name evidence="2" type="ORF">E7Y31_14905</name>
</gene>
<protein>
    <submittedName>
        <fullName evidence="2">EAL domain-containing protein</fullName>
    </submittedName>
</protein>
<name>A0A4S5EK59_9ACTN</name>
<dbReference type="InterPro" id="IPR050706">
    <property type="entry name" value="Cyclic-di-GMP_PDE-like"/>
</dbReference>
<dbReference type="PANTHER" id="PTHR33121:SF76">
    <property type="entry name" value="SIGNALING PROTEIN"/>
    <property type="match status" value="1"/>
</dbReference>